<organism evidence="2 3">
    <name type="scientific">Acanthoscelides obtectus</name>
    <name type="common">Bean weevil</name>
    <name type="synonym">Bruchus obtectus</name>
    <dbReference type="NCBI Taxonomy" id="200917"/>
    <lineage>
        <taxon>Eukaryota</taxon>
        <taxon>Metazoa</taxon>
        <taxon>Ecdysozoa</taxon>
        <taxon>Arthropoda</taxon>
        <taxon>Hexapoda</taxon>
        <taxon>Insecta</taxon>
        <taxon>Pterygota</taxon>
        <taxon>Neoptera</taxon>
        <taxon>Endopterygota</taxon>
        <taxon>Coleoptera</taxon>
        <taxon>Polyphaga</taxon>
        <taxon>Cucujiformia</taxon>
        <taxon>Chrysomeloidea</taxon>
        <taxon>Chrysomelidae</taxon>
        <taxon>Bruchinae</taxon>
        <taxon>Bruchini</taxon>
        <taxon>Acanthoscelides</taxon>
    </lineage>
</organism>
<keyword evidence="3" id="KW-1185">Reference proteome</keyword>
<dbReference type="Gene3D" id="3.30.560.10">
    <property type="entry name" value="Glucose Oxidase, domain 3"/>
    <property type="match status" value="1"/>
</dbReference>
<dbReference type="GO" id="GO:0050660">
    <property type="term" value="F:flavin adenine dinucleotide binding"/>
    <property type="evidence" value="ECO:0007669"/>
    <property type="project" value="InterPro"/>
</dbReference>
<evidence type="ECO:0000313" key="2">
    <source>
        <dbReference type="EMBL" id="CAH1986633.1"/>
    </source>
</evidence>
<protein>
    <submittedName>
        <fullName evidence="2">Uncharacterized protein</fullName>
    </submittedName>
</protein>
<dbReference type="Gene3D" id="3.50.50.60">
    <property type="entry name" value="FAD/NAD(P)-binding domain"/>
    <property type="match status" value="1"/>
</dbReference>
<dbReference type="PANTHER" id="PTHR11552">
    <property type="entry name" value="GLUCOSE-METHANOL-CHOLINE GMC OXIDOREDUCTASE"/>
    <property type="match status" value="1"/>
</dbReference>
<dbReference type="AlphaFoldDB" id="A0A9P0L2X7"/>
<comment type="similarity">
    <text evidence="1">Belongs to the GMC oxidoreductase family.</text>
</comment>
<accession>A0A9P0L2X7</accession>
<gene>
    <name evidence="2" type="ORF">ACAOBT_LOCUS17362</name>
</gene>
<dbReference type="InterPro" id="IPR012132">
    <property type="entry name" value="GMC_OxRdtase"/>
</dbReference>
<proteinExistence type="inferred from homology"/>
<dbReference type="GO" id="GO:0016491">
    <property type="term" value="F:oxidoreductase activity"/>
    <property type="evidence" value="ECO:0007669"/>
    <property type="project" value="TreeGrafter"/>
</dbReference>
<name>A0A9P0L2X7_ACAOB</name>
<dbReference type="PANTHER" id="PTHR11552:SF208">
    <property type="entry name" value="RE36204P-RELATED"/>
    <property type="match status" value="1"/>
</dbReference>
<comment type="caution">
    <text evidence="2">The sequence shown here is derived from an EMBL/GenBank/DDBJ whole genome shotgun (WGS) entry which is preliminary data.</text>
</comment>
<sequence length="148" mass="17023">MKADSSMEDDFHLLTLEKFWIKRLPVNSSLASLALRILVPSSSFIKTTQRDRLDVDSDLMIALAKTEPRIWHRTCNLKTKLTDVYIEAQQAGYPYVDYNGKQQIGISHMQATLRNGMRPNAENSYLRPIRQRKNLKIRTGAYIKPGVE</sequence>
<evidence type="ECO:0000256" key="1">
    <source>
        <dbReference type="ARBA" id="ARBA00010790"/>
    </source>
</evidence>
<evidence type="ECO:0000313" key="3">
    <source>
        <dbReference type="Proteomes" id="UP001152888"/>
    </source>
</evidence>
<dbReference type="InterPro" id="IPR036188">
    <property type="entry name" value="FAD/NAD-bd_sf"/>
</dbReference>
<reference evidence="2" key="1">
    <citation type="submission" date="2022-03" db="EMBL/GenBank/DDBJ databases">
        <authorList>
            <person name="Sayadi A."/>
        </authorList>
    </citation>
    <scope>NUCLEOTIDE SEQUENCE</scope>
</reference>
<dbReference type="OrthoDB" id="10062525at2759"/>
<dbReference type="Proteomes" id="UP001152888">
    <property type="component" value="Unassembled WGS sequence"/>
</dbReference>
<dbReference type="EMBL" id="CAKOFQ010007003">
    <property type="protein sequence ID" value="CAH1986633.1"/>
    <property type="molecule type" value="Genomic_DNA"/>
</dbReference>